<comment type="caution">
    <text evidence="2">The sequence shown here is derived from an EMBL/GenBank/DDBJ whole genome shotgun (WGS) entry which is preliminary data.</text>
</comment>
<evidence type="ECO:0000256" key="1">
    <source>
        <dbReference type="SAM" id="Phobius"/>
    </source>
</evidence>
<dbReference type="STRING" id="626522.GCWU000325_00027"/>
<keyword evidence="1" id="KW-1133">Transmembrane helix</keyword>
<keyword evidence="1" id="KW-0812">Transmembrane</keyword>
<evidence type="ECO:0000313" key="2">
    <source>
        <dbReference type="EMBL" id="EEX73040.1"/>
    </source>
</evidence>
<feature type="transmembrane region" description="Helical" evidence="1">
    <location>
        <begin position="12"/>
        <end position="33"/>
    </location>
</feature>
<dbReference type="HOGENOM" id="CLU_3102336_0_0_10"/>
<name>C9LCT5_9BACT</name>
<keyword evidence="1" id="KW-0472">Membrane</keyword>
<evidence type="ECO:0000313" key="3">
    <source>
        <dbReference type="Proteomes" id="UP000003460"/>
    </source>
</evidence>
<accession>C9LCT5</accession>
<keyword evidence="3" id="KW-1185">Reference proteome</keyword>
<protein>
    <submittedName>
        <fullName evidence="2">Uncharacterized protein</fullName>
    </submittedName>
</protein>
<organism evidence="2 3">
    <name type="scientific">Alloprevotella tannerae ATCC 51259</name>
    <dbReference type="NCBI Taxonomy" id="626522"/>
    <lineage>
        <taxon>Bacteria</taxon>
        <taxon>Pseudomonadati</taxon>
        <taxon>Bacteroidota</taxon>
        <taxon>Bacteroidia</taxon>
        <taxon>Bacteroidales</taxon>
        <taxon>Prevotellaceae</taxon>
        <taxon>Alloprevotella</taxon>
    </lineage>
</organism>
<proteinExistence type="predicted"/>
<dbReference type="EMBL" id="ACIJ02000001">
    <property type="protein sequence ID" value="EEX73040.1"/>
    <property type="molecule type" value="Genomic_DNA"/>
</dbReference>
<gene>
    <name evidence="2" type="ORF">GCWU000325_00027</name>
</gene>
<dbReference type="AlphaFoldDB" id="C9LCT5"/>
<sequence length="51" mass="5922">MFPFYGGNRAYYSAFCCAVEMFFSLLLFVFIIFRLPFQSAKLEIICGIAKH</sequence>
<reference evidence="2" key="1">
    <citation type="submission" date="2009-09" db="EMBL/GenBank/DDBJ databases">
        <authorList>
            <person name="Weinstock G."/>
            <person name="Sodergren E."/>
            <person name="Clifton S."/>
            <person name="Fulton L."/>
            <person name="Fulton B."/>
            <person name="Courtney L."/>
            <person name="Fronick C."/>
            <person name="Harrison M."/>
            <person name="Strong C."/>
            <person name="Farmer C."/>
            <person name="Delahaunty K."/>
            <person name="Markovic C."/>
            <person name="Hall O."/>
            <person name="Minx P."/>
            <person name="Tomlinson C."/>
            <person name="Mitreva M."/>
            <person name="Nelson J."/>
            <person name="Hou S."/>
            <person name="Wollam A."/>
            <person name="Pepin K.H."/>
            <person name="Johnson M."/>
            <person name="Bhonagiri V."/>
            <person name="Nash W.E."/>
            <person name="Warren W."/>
            <person name="Chinwalla A."/>
            <person name="Mardis E.R."/>
            <person name="Wilson R.K."/>
        </authorList>
    </citation>
    <scope>NUCLEOTIDE SEQUENCE [LARGE SCALE GENOMIC DNA]</scope>
    <source>
        <strain evidence="2">ATCC 51259</strain>
    </source>
</reference>
<dbReference type="Proteomes" id="UP000003460">
    <property type="component" value="Unassembled WGS sequence"/>
</dbReference>